<protein>
    <submittedName>
        <fullName evidence="2">Uncharacterized protein</fullName>
    </submittedName>
</protein>
<gene>
    <name evidence="2" type="ORF">P7K49_036495</name>
</gene>
<evidence type="ECO:0000256" key="1">
    <source>
        <dbReference type="SAM" id="MobiDB-lite"/>
    </source>
</evidence>
<accession>A0ABQ9TL03</accession>
<proteinExistence type="predicted"/>
<evidence type="ECO:0000313" key="3">
    <source>
        <dbReference type="Proteomes" id="UP001266305"/>
    </source>
</evidence>
<evidence type="ECO:0000313" key="2">
    <source>
        <dbReference type="EMBL" id="KAK2085195.1"/>
    </source>
</evidence>
<dbReference type="EMBL" id="JASSZA010000021">
    <property type="protein sequence ID" value="KAK2085195.1"/>
    <property type="molecule type" value="Genomic_DNA"/>
</dbReference>
<feature type="region of interest" description="Disordered" evidence="1">
    <location>
        <begin position="1"/>
        <end position="38"/>
    </location>
</feature>
<comment type="caution">
    <text evidence="2">The sequence shown here is derived from an EMBL/GenBank/DDBJ whole genome shotgun (WGS) entry which is preliminary data.</text>
</comment>
<name>A0ABQ9TL03_SAGOE</name>
<organism evidence="2 3">
    <name type="scientific">Saguinus oedipus</name>
    <name type="common">Cotton-top tamarin</name>
    <name type="synonym">Oedipomidas oedipus</name>
    <dbReference type="NCBI Taxonomy" id="9490"/>
    <lineage>
        <taxon>Eukaryota</taxon>
        <taxon>Metazoa</taxon>
        <taxon>Chordata</taxon>
        <taxon>Craniata</taxon>
        <taxon>Vertebrata</taxon>
        <taxon>Euteleostomi</taxon>
        <taxon>Mammalia</taxon>
        <taxon>Eutheria</taxon>
        <taxon>Euarchontoglires</taxon>
        <taxon>Primates</taxon>
        <taxon>Haplorrhini</taxon>
        <taxon>Platyrrhini</taxon>
        <taxon>Cebidae</taxon>
        <taxon>Callitrichinae</taxon>
        <taxon>Saguinus</taxon>
    </lineage>
</organism>
<reference evidence="2 3" key="1">
    <citation type="submission" date="2023-05" db="EMBL/GenBank/DDBJ databases">
        <title>B98-5 Cell Line De Novo Hybrid Assembly: An Optical Mapping Approach.</title>
        <authorList>
            <person name="Kananen K."/>
            <person name="Auerbach J.A."/>
            <person name="Kautto E."/>
            <person name="Blachly J.S."/>
        </authorList>
    </citation>
    <scope>NUCLEOTIDE SEQUENCE [LARGE SCALE GENOMIC DNA]</scope>
    <source>
        <strain evidence="2">B95-8</strain>
        <tissue evidence="2">Cell line</tissue>
    </source>
</reference>
<dbReference type="Proteomes" id="UP001266305">
    <property type="component" value="Unassembled WGS sequence"/>
</dbReference>
<keyword evidence="3" id="KW-1185">Reference proteome</keyword>
<sequence length="76" mass="8060">MVVGGSSPLLQCPPRNASERGAPGALPRGRPRTTPWEGALAPAPARYQWPPLVVSLVATPSMQTCQDPVKCALLRE</sequence>